<dbReference type="SUPFAM" id="SSF53383">
    <property type="entry name" value="PLP-dependent transferases"/>
    <property type="match status" value="1"/>
</dbReference>
<dbReference type="FunFam" id="3.40.640.10:FF:000089">
    <property type="entry name" value="Aminotransferase, DegT/DnrJ/EryC1/StrS family"/>
    <property type="match status" value="1"/>
</dbReference>
<dbReference type="GO" id="GO:0000271">
    <property type="term" value="P:polysaccharide biosynthetic process"/>
    <property type="evidence" value="ECO:0007669"/>
    <property type="project" value="TreeGrafter"/>
</dbReference>
<name>A0A0S4PWB2_9HELI</name>
<protein>
    <recommendedName>
        <fullName evidence="9">DegT/DnrJ/EryC1/StrS family aminotransferase</fullName>
    </recommendedName>
</protein>
<dbReference type="Pfam" id="PF01041">
    <property type="entry name" value="DegT_DnrJ_EryC1"/>
    <property type="match status" value="1"/>
</dbReference>
<dbReference type="EMBL" id="LN907858">
    <property type="protein sequence ID" value="CUU40525.1"/>
    <property type="molecule type" value="Genomic_DNA"/>
</dbReference>
<dbReference type="GO" id="GO:0008483">
    <property type="term" value="F:transaminase activity"/>
    <property type="evidence" value="ECO:0007669"/>
    <property type="project" value="TreeGrafter"/>
</dbReference>
<dbReference type="InterPro" id="IPR015424">
    <property type="entry name" value="PyrdxlP-dep_Trfase"/>
</dbReference>
<evidence type="ECO:0000256" key="2">
    <source>
        <dbReference type="ARBA" id="ARBA00037999"/>
    </source>
</evidence>
<dbReference type="InterPro" id="IPR000653">
    <property type="entry name" value="DegT/StrS_aminotransferase"/>
</dbReference>
<evidence type="ECO:0000313" key="8">
    <source>
        <dbReference type="Proteomes" id="UP000064525"/>
    </source>
</evidence>
<dbReference type="PATRIC" id="fig|76936.10.peg.1603"/>
<evidence type="ECO:0000256" key="5">
    <source>
        <dbReference type="RuleBase" id="RU004508"/>
    </source>
</evidence>
<evidence type="ECO:0000256" key="3">
    <source>
        <dbReference type="PIRSR" id="PIRSR000390-1"/>
    </source>
</evidence>
<evidence type="ECO:0000256" key="4">
    <source>
        <dbReference type="PIRSR" id="PIRSR000390-2"/>
    </source>
</evidence>
<dbReference type="InterPro" id="IPR015421">
    <property type="entry name" value="PyrdxlP-dep_Trfase_major"/>
</dbReference>
<accession>A0A0S4PWB2</accession>
<dbReference type="KEGG" id="hty:BN2458_PEG1642"/>
<keyword evidence="1 4" id="KW-0663">Pyridoxal phosphate</keyword>
<organism evidence="7 8">
    <name type="scientific">Helicobacter typhlonius</name>
    <dbReference type="NCBI Taxonomy" id="76936"/>
    <lineage>
        <taxon>Bacteria</taxon>
        <taxon>Pseudomonadati</taxon>
        <taxon>Campylobacterota</taxon>
        <taxon>Epsilonproteobacteria</taxon>
        <taxon>Campylobacterales</taxon>
        <taxon>Helicobacteraceae</taxon>
        <taxon>Helicobacter</taxon>
    </lineage>
</organism>
<dbReference type="InterPro" id="IPR015422">
    <property type="entry name" value="PyrdxlP-dep_Trfase_small"/>
</dbReference>
<feature type="modified residue" description="N6-(pyridoxal phosphate)lysine" evidence="4">
    <location>
        <position position="222"/>
    </location>
</feature>
<gene>
    <name evidence="7" type="ORF">BN2458_PEG1642</name>
</gene>
<dbReference type="PANTHER" id="PTHR30244">
    <property type="entry name" value="TRANSAMINASE"/>
    <property type="match status" value="1"/>
</dbReference>
<evidence type="ECO:0000313" key="7">
    <source>
        <dbReference type="EMBL" id="CUU40525.1"/>
    </source>
</evidence>
<evidence type="ECO:0008006" key="9">
    <source>
        <dbReference type="Google" id="ProtNLM"/>
    </source>
</evidence>
<dbReference type="PIRSF" id="PIRSF000390">
    <property type="entry name" value="PLP_StrS"/>
    <property type="match status" value="1"/>
</dbReference>
<dbReference type="CDD" id="cd00616">
    <property type="entry name" value="AHBA_syn"/>
    <property type="match status" value="1"/>
</dbReference>
<sequence length="398" mass="43858">MRSKNTESRLYVTNLMIYVSFFATISTFTTRGNKVEFINLKAQYECYKGDIDRAMQDVLNSSQFIMGKAVSDLESAMSVYVGSKHAIGCSSGTDALILALLALDIKSGDEVITSPFSFIASVEAIMLLGAKPVFVDIDEGTYNLNPALLESAITLQTKAIIPVAIFGQMADMESINAIAAKHNIPVIEDAAQSFGASQIQKGKKIKSCDASTIATTSFFPSKPLGCYGDGGAVFTNDEVLAQKLRYLLNHGQTERYKHSFIGLNARLDAIQAAILQVKLKHLDKEIDKRQDIARVYDENLKNVITPFVAPNNTSAYAQYSIRTHNRAELMKKLESAHIPYAVHYPIPLHLQEVVCKVYGYKKGDFPVSEVVCEEILSLPFSPFLTEDEQCQVIRAVNG</sequence>
<keyword evidence="6" id="KW-0812">Transmembrane</keyword>
<dbReference type="Gene3D" id="3.40.640.10">
    <property type="entry name" value="Type I PLP-dependent aspartate aminotransferase-like (Major domain)"/>
    <property type="match status" value="1"/>
</dbReference>
<comment type="similarity">
    <text evidence="2 5">Belongs to the DegT/DnrJ/EryC1 family.</text>
</comment>
<dbReference type="Proteomes" id="UP000064525">
    <property type="component" value="Chromosome I"/>
</dbReference>
<proteinExistence type="inferred from homology"/>
<dbReference type="PANTHER" id="PTHR30244:SF42">
    <property type="entry name" value="UDP-2-ACETAMIDO-2-DEOXY-3-OXO-D-GLUCURONATE AMINOTRANSFERASE"/>
    <property type="match status" value="1"/>
</dbReference>
<feature type="active site" description="Proton acceptor" evidence="3">
    <location>
        <position position="222"/>
    </location>
</feature>
<feature type="transmembrane region" description="Helical" evidence="6">
    <location>
        <begin position="12"/>
        <end position="29"/>
    </location>
</feature>
<dbReference type="Gene3D" id="3.90.1150.10">
    <property type="entry name" value="Aspartate Aminotransferase, domain 1"/>
    <property type="match status" value="1"/>
</dbReference>
<dbReference type="AlphaFoldDB" id="A0A0S4PWB2"/>
<evidence type="ECO:0000256" key="1">
    <source>
        <dbReference type="ARBA" id="ARBA00022898"/>
    </source>
</evidence>
<keyword evidence="6" id="KW-0472">Membrane</keyword>
<keyword evidence="6" id="KW-1133">Transmembrane helix</keyword>
<reference evidence="8" key="1">
    <citation type="submission" date="2015-11" db="EMBL/GenBank/DDBJ databases">
        <authorList>
            <person name="Anvar S.Y."/>
        </authorList>
    </citation>
    <scope>NUCLEOTIDE SEQUENCE [LARGE SCALE GENOMIC DNA]</scope>
</reference>
<dbReference type="GO" id="GO:0030170">
    <property type="term" value="F:pyridoxal phosphate binding"/>
    <property type="evidence" value="ECO:0007669"/>
    <property type="project" value="UniProtKB-ARBA"/>
</dbReference>
<evidence type="ECO:0000256" key="6">
    <source>
        <dbReference type="SAM" id="Phobius"/>
    </source>
</evidence>